<accession>A0A0W0G845</accession>
<evidence type="ECO:0000313" key="2">
    <source>
        <dbReference type="EMBL" id="KTB44629.1"/>
    </source>
</evidence>
<name>A0A0W0G845_MONRR</name>
<comment type="caution">
    <text evidence="2">The sequence shown here is derived from an EMBL/GenBank/DDBJ whole genome shotgun (WGS) entry which is preliminary data.</text>
</comment>
<organism evidence="2 3">
    <name type="scientific">Moniliophthora roreri</name>
    <name type="common">Frosty pod rot fungus</name>
    <name type="synonym">Monilia roreri</name>
    <dbReference type="NCBI Taxonomy" id="221103"/>
    <lineage>
        <taxon>Eukaryota</taxon>
        <taxon>Fungi</taxon>
        <taxon>Dikarya</taxon>
        <taxon>Basidiomycota</taxon>
        <taxon>Agaricomycotina</taxon>
        <taxon>Agaricomycetes</taxon>
        <taxon>Agaricomycetidae</taxon>
        <taxon>Agaricales</taxon>
        <taxon>Marasmiineae</taxon>
        <taxon>Marasmiaceae</taxon>
        <taxon>Moniliophthora</taxon>
    </lineage>
</organism>
<protein>
    <submittedName>
        <fullName evidence="2">Uncharacterized protein</fullName>
    </submittedName>
</protein>
<dbReference type="eggNOG" id="ENOG502RC2Z">
    <property type="taxonomic scope" value="Eukaryota"/>
</dbReference>
<proteinExistence type="predicted"/>
<gene>
    <name evidence="2" type="ORF">WG66_2795</name>
</gene>
<dbReference type="Proteomes" id="UP000054988">
    <property type="component" value="Unassembled WGS sequence"/>
</dbReference>
<evidence type="ECO:0000313" key="3">
    <source>
        <dbReference type="Proteomes" id="UP000054988"/>
    </source>
</evidence>
<dbReference type="EMBL" id="LATX01000889">
    <property type="protein sequence ID" value="KTB44629.1"/>
    <property type="molecule type" value="Genomic_DNA"/>
</dbReference>
<dbReference type="AlphaFoldDB" id="A0A0W0G845"/>
<evidence type="ECO:0000256" key="1">
    <source>
        <dbReference type="SAM" id="MobiDB-lite"/>
    </source>
</evidence>
<feature type="region of interest" description="Disordered" evidence="1">
    <location>
        <begin position="377"/>
        <end position="401"/>
    </location>
</feature>
<reference evidence="2 3" key="1">
    <citation type="submission" date="2015-12" db="EMBL/GenBank/DDBJ databases">
        <title>Draft genome sequence of Moniliophthora roreri, the causal agent of frosty pod rot of cacao.</title>
        <authorList>
            <person name="Aime M.C."/>
            <person name="Diaz-Valderrama J.R."/>
            <person name="Kijpornyongpan T."/>
            <person name="Phillips-Mora W."/>
        </authorList>
    </citation>
    <scope>NUCLEOTIDE SEQUENCE [LARGE SCALE GENOMIC DNA]</scope>
    <source>
        <strain evidence="2 3">MCA 2952</strain>
    </source>
</reference>
<sequence length="578" mass="63674">MPSSNTELVPPRPLLQTDAASLRSLKGRGISRRQTSNSVDLLGVKRLRTSHFGFSMTSLLGKSGRFNDFDGSHFMTGDSGARDHSPFTTGFPDNESLVQTNESFLRPSKIIPGGSSKSLFNRLSSVIRFKSASSSKAQREDLLKQPREVALRDRGLISQKEFSAQEREDQYNAAIAMDADDLEFQCRGESAATRIKRDWEARNRAIAATERQKLTNFRFGSSTPNLIITETNFRTLKCVVETSSESPPPSPPLLTPCEGLFETSTHIFPARSRPPSPLQLAPFPNYSRPPSMYDPDFEQALLVPLPLSPFLSPMIPSTYDARFSADEYFPAFTPLPPSPPSPNSPVSFDAIRHRSNSSTLDELQPYSRCHCCEDASVATPSRSRSTSESNDSSIATPSTDTASHGTLEFALNLTGGKLKCSARPKMWASEHGHGIAIIVESLMEETMDSGGSNINSKDEVAVSSSAVIVVHSKADEYAGLSETKRPEIIPRKDSETVIHIRESSTSQRSQMVDAEIQTCSSIEEIAEAEPKPKKKLSLWNKEPLLQHSDTDSAISRLASIRRTVIDSISRKRKHNPRS</sequence>
<feature type="compositionally biased region" description="Low complexity" evidence="1">
    <location>
        <begin position="381"/>
        <end position="393"/>
    </location>
</feature>